<feature type="domain" description="MPN" evidence="7">
    <location>
        <begin position="122"/>
        <end position="245"/>
    </location>
</feature>
<dbReference type="GO" id="GO:0006508">
    <property type="term" value="P:proteolysis"/>
    <property type="evidence" value="ECO:0007669"/>
    <property type="project" value="UniProtKB-KW"/>
</dbReference>
<evidence type="ECO:0000256" key="1">
    <source>
        <dbReference type="ARBA" id="ARBA00022670"/>
    </source>
</evidence>
<keyword evidence="1" id="KW-0645">Protease</keyword>
<accession>I0IJD6</accession>
<dbReference type="NCBIfam" id="TIGR00608">
    <property type="entry name" value="radc"/>
    <property type="match status" value="1"/>
</dbReference>
<keyword evidence="2" id="KW-0479">Metal-binding</keyword>
<dbReference type="GO" id="GO:0046872">
    <property type="term" value="F:metal ion binding"/>
    <property type="evidence" value="ECO:0007669"/>
    <property type="project" value="UniProtKB-KW"/>
</dbReference>
<keyword evidence="5" id="KW-0482">Metalloprotease</keyword>
<dbReference type="eggNOG" id="COG2003">
    <property type="taxonomic scope" value="Bacteria"/>
</dbReference>
<reference evidence="8 9" key="1">
    <citation type="submission" date="2012-02" db="EMBL/GenBank/DDBJ databases">
        <title>Complete genome sequence of Phycisphaera mikurensis NBRC 102666.</title>
        <authorList>
            <person name="Ankai A."/>
            <person name="Hosoyama A."/>
            <person name="Terui Y."/>
            <person name="Sekine M."/>
            <person name="Fukai R."/>
            <person name="Kato Y."/>
            <person name="Nakamura S."/>
            <person name="Yamada-Narita S."/>
            <person name="Kawakoshi A."/>
            <person name="Fukunaga Y."/>
            <person name="Yamazaki S."/>
            <person name="Fujita N."/>
        </authorList>
    </citation>
    <scope>NUCLEOTIDE SEQUENCE [LARGE SCALE GENOMIC DNA]</scope>
    <source>
        <strain evidence="9">NBRC 102666 / KCTC 22515 / FYK2301M01</strain>
        <plasmid evidence="8 9">pPSMK1</plasmid>
    </source>
</reference>
<geneLocation type="plasmid" evidence="8 9">
    <name>pPSMK1</name>
</geneLocation>
<dbReference type="PROSITE" id="PS01302">
    <property type="entry name" value="UPF0758"/>
    <property type="match status" value="1"/>
</dbReference>
<evidence type="ECO:0000256" key="2">
    <source>
        <dbReference type="ARBA" id="ARBA00022723"/>
    </source>
</evidence>
<keyword evidence="3" id="KW-0378">Hydrolase</keyword>
<sequence length="245" mass="25878">MTFQPSSHPNPSAGLYPRRSAVGVDVARERIRRDGAAGMTDAELVAVVVDADTRTKADAEEAGRRIMGLCGGDVRRLLSVGDAELGEAVPGLKRRTLGRVLAAVELGRRVAAAAEAPPEATITGTASALAFCRRRFARLATDGVQEEFHVVTLDTRHHVIGTHRVTVGTLDASLVHPREVFRPTLRDAAAAVLLVHNHPSGDPSPSPEDHAVTRRLEAAGRTLGVEVLDHIVVASQGSVSIRAAG</sequence>
<proteinExistence type="inferred from homology"/>
<dbReference type="GO" id="GO:0008237">
    <property type="term" value="F:metallopeptidase activity"/>
    <property type="evidence" value="ECO:0007669"/>
    <property type="project" value="UniProtKB-KW"/>
</dbReference>
<dbReference type="HOGENOM" id="CLU_073529_0_2_0"/>
<dbReference type="CDD" id="cd08071">
    <property type="entry name" value="MPN_DUF2466"/>
    <property type="match status" value="1"/>
</dbReference>
<evidence type="ECO:0000256" key="3">
    <source>
        <dbReference type="ARBA" id="ARBA00022801"/>
    </source>
</evidence>
<dbReference type="Pfam" id="PF04002">
    <property type="entry name" value="RadC"/>
    <property type="match status" value="1"/>
</dbReference>
<dbReference type="KEGG" id="phm:PSMK_p00120"/>
<dbReference type="PANTHER" id="PTHR30471:SF3">
    <property type="entry name" value="UPF0758 PROTEIN YEES-RELATED"/>
    <property type="match status" value="1"/>
</dbReference>
<name>I0IJD6_PHYMF</name>
<dbReference type="PROSITE" id="PS50249">
    <property type="entry name" value="MPN"/>
    <property type="match status" value="1"/>
</dbReference>
<organism evidence="8 9">
    <name type="scientific">Phycisphaera mikurensis (strain NBRC 102666 / KCTC 22515 / FYK2301M01)</name>
    <dbReference type="NCBI Taxonomy" id="1142394"/>
    <lineage>
        <taxon>Bacteria</taxon>
        <taxon>Pseudomonadati</taxon>
        <taxon>Planctomycetota</taxon>
        <taxon>Phycisphaerae</taxon>
        <taxon>Phycisphaerales</taxon>
        <taxon>Phycisphaeraceae</taxon>
        <taxon>Phycisphaera</taxon>
    </lineage>
</organism>
<dbReference type="InterPro" id="IPR001405">
    <property type="entry name" value="UPF0758"/>
</dbReference>
<dbReference type="Proteomes" id="UP000007881">
    <property type="component" value="Plasmid pPSMK1"/>
</dbReference>
<dbReference type="PATRIC" id="fig|1142394.8.peg.3325"/>
<dbReference type="PANTHER" id="PTHR30471">
    <property type="entry name" value="DNA REPAIR PROTEIN RADC"/>
    <property type="match status" value="1"/>
</dbReference>
<keyword evidence="9" id="KW-1185">Reference proteome</keyword>
<evidence type="ECO:0000256" key="5">
    <source>
        <dbReference type="ARBA" id="ARBA00023049"/>
    </source>
</evidence>
<keyword evidence="8" id="KW-0614">Plasmid</keyword>
<gene>
    <name evidence="8" type="ordered locus">PSMK_p00120</name>
</gene>
<evidence type="ECO:0000313" key="8">
    <source>
        <dbReference type="EMBL" id="BAM05374.1"/>
    </source>
</evidence>
<comment type="similarity">
    <text evidence="6">Belongs to the UPF0758 family.</text>
</comment>
<evidence type="ECO:0000256" key="6">
    <source>
        <dbReference type="RuleBase" id="RU003797"/>
    </source>
</evidence>
<protein>
    <recommendedName>
        <fullName evidence="7">MPN domain-containing protein</fullName>
    </recommendedName>
</protein>
<dbReference type="AlphaFoldDB" id="I0IJD6"/>
<evidence type="ECO:0000313" key="9">
    <source>
        <dbReference type="Proteomes" id="UP000007881"/>
    </source>
</evidence>
<dbReference type="InterPro" id="IPR025657">
    <property type="entry name" value="RadC_JAB"/>
</dbReference>
<dbReference type="EMBL" id="AP012339">
    <property type="protein sequence ID" value="BAM05374.1"/>
    <property type="molecule type" value="Genomic_DNA"/>
</dbReference>
<dbReference type="InterPro" id="IPR020891">
    <property type="entry name" value="UPF0758_CS"/>
</dbReference>
<dbReference type="RefSeq" id="WP_014438577.1">
    <property type="nucleotide sequence ID" value="NC_017081.1"/>
</dbReference>
<keyword evidence="4" id="KW-0862">Zinc</keyword>
<evidence type="ECO:0000256" key="4">
    <source>
        <dbReference type="ARBA" id="ARBA00022833"/>
    </source>
</evidence>
<evidence type="ECO:0000259" key="7">
    <source>
        <dbReference type="PROSITE" id="PS50249"/>
    </source>
</evidence>
<dbReference type="Gene3D" id="3.40.140.10">
    <property type="entry name" value="Cytidine Deaminase, domain 2"/>
    <property type="match status" value="1"/>
</dbReference>
<dbReference type="InterPro" id="IPR037518">
    <property type="entry name" value="MPN"/>
</dbReference>